<keyword evidence="6 8" id="KW-0234">DNA repair</keyword>
<comment type="caution">
    <text evidence="11">The sequence shown here is derived from an EMBL/GenBank/DDBJ whole genome shotgun (WGS) entry which is preliminary data.</text>
</comment>
<keyword evidence="3 8" id="KW-0489">Methyltransferase</keyword>
<dbReference type="RefSeq" id="WP_344762848.1">
    <property type="nucleotide sequence ID" value="NZ_BAAAZE010000008.1"/>
</dbReference>
<evidence type="ECO:0000256" key="4">
    <source>
        <dbReference type="ARBA" id="ARBA00022679"/>
    </source>
</evidence>
<proteinExistence type="inferred from homology"/>
<keyword evidence="12" id="KW-1185">Reference proteome</keyword>
<evidence type="ECO:0000256" key="1">
    <source>
        <dbReference type="ARBA" id="ARBA00001286"/>
    </source>
</evidence>
<dbReference type="NCBIfam" id="TIGR00589">
    <property type="entry name" value="ogt"/>
    <property type="match status" value="1"/>
</dbReference>
<evidence type="ECO:0000259" key="9">
    <source>
        <dbReference type="Pfam" id="PF01035"/>
    </source>
</evidence>
<accession>A0ABP7T639</accession>
<comment type="catalytic activity">
    <reaction evidence="7 8">
        <text>a 6-O-methyl-2'-deoxyguanosine in DNA + L-cysteinyl-[protein] = S-methyl-L-cysteinyl-[protein] + a 2'-deoxyguanosine in DNA</text>
        <dbReference type="Rhea" id="RHEA:24000"/>
        <dbReference type="Rhea" id="RHEA-COMP:10131"/>
        <dbReference type="Rhea" id="RHEA-COMP:10132"/>
        <dbReference type="Rhea" id="RHEA-COMP:11367"/>
        <dbReference type="Rhea" id="RHEA-COMP:11368"/>
        <dbReference type="ChEBI" id="CHEBI:29950"/>
        <dbReference type="ChEBI" id="CHEBI:82612"/>
        <dbReference type="ChEBI" id="CHEBI:85445"/>
        <dbReference type="ChEBI" id="CHEBI:85448"/>
        <dbReference type="EC" id="2.1.1.63"/>
    </reaction>
</comment>
<keyword evidence="2 8" id="KW-0963">Cytoplasm</keyword>
<sequence>MTISTPIIAQTNPALPALAIAPAVHYLRQPSPLGELIVAATERGICGLYFEQHKYFRGTADWRYTPVQRHLLLAARQLDDYFDGKLTRFTLPLDLAGTPFQRSVWQALSDIPFGATVSYGEHARQIGRPSAVRAVGTAIGRNPVSIVVPCHRVLGSAGSLAGYAGGLERKQFLLTLEGRRSPAGD</sequence>
<dbReference type="InterPro" id="IPR036388">
    <property type="entry name" value="WH-like_DNA-bd_sf"/>
</dbReference>
<dbReference type="Gene3D" id="1.10.10.10">
    <property type="entry name" value="Winged helix-like DNA-binding domain superfamily/Winged helix DNA-binding domain"/>
    <property type="match status" value="1"/>
</dbReference>
<evidence type="ECO:0000256" key="3">
    <source>
        <dbReference type="ARBA" id="ARBA00022603"/>
    </source>
</evidence>
<feature type="domain" description="Methylguanine DNA methyltransferase ribonuclease-like" evidence="10">
    <location>
        <begin position="30"/>
        <end position="95"/>
    </location>
</feature>
<gene>
    <name evidence="11" type="ORF">GCM10022212_16890</name>
</gene>
<evidence type="ECO:0000313" key="12">
    <source>
        <dbReference type="Proteomes" id="UP001501353"/>
    </source>
</evidence>
<dbReference type="InterPro" id="IPR001497">
    <property type="entry name" value="MethylDNA_cys_MeTrfase_AS"/>
</dbReference>
<organism evidence="11 12">
    <name type="scientific">Actimicrobium antarcticum</name>
    <dbReference type="NCBI Taxonomy" id="1051899"/>
    <lineage>
        <taxon>Bacteria</taxon>
        <taxon>Pseudomonadati</taxon>
        <taxon>Pseudomonadota</taxon>
        <taxon>Betaproteobacteria</taxon>
        <taxon>Burkholderiales</taxon>
        <taxon>Oxalobacteraceae</taxon>
        <taxon>Actimicrobium</taxon>
    </lineage>
</organism>
<dbReference type="SUPFAM" id="SSF53155">
    <property type="entry name" value="Methylated DNA-protein cysteine methyltransferase domain"/>
    <property type="match status" value="1"/>
</dbReference>
<protein>
    <recommendedName>
        <fullName evidence="8">Methylated-DNA--protein-cysteine methyltransferase</fullName>
        <ecNumber evidence="8">2.1.1.63</ecNumber>
    </recommendedName>
    <alternativeName>
        <fullName evidence="8">6-O-methylguanine-DNA methyltransferase</fullName>
        <shortName evidence="8">MGMT</shortName>
    </alternativeName>
    <alternativeName>
        <fullName evidence="8">O-6-methylguanine-DNA-alkyltransferase</fullName>
    </alternativeName>
</protein>
<evidence type="ECO:0000256" key="7">
    <source>
        <dbReference type="ARBA" id="ARBA00049348"/>
    </source>
</evidence>
<comment type="catalytic activity">
    <reaction evidence="1 8">
        <text>a 4-O-methyl-thymidine in DNA + L-cysteinyl-[protein] = a thymidine in DNA + S-methyl-L-cysteinyl-[protein]</text>
        <dbReference type="Rhea" id="RHEA:53428"/>
        <dbReference type="Rhea" id="RHEA-COMP:10131"/>
        <dbReference type="Rhea" id="RHEA-COMP:10132"/>
        <dbReference type="Rhea" id="RHEA-COMP:13555"/>
        <dbReference type="Rhea" id="RHEA-COMP:13556"/>
        <dbReference type="ChEBI" id="CHEBI:29950"/>
        <dbReference type="ChEBI" id="CHEBI:82612"/>
        <dbReference type="ChEBI" id="CHEBI:137386"/>
        <dbReference type="ChEBI" id="CHEBI:137387"/>
        <dbReference type="EC" id="2.1.1.63"/>
    </reaction>
</comment>
<dbReference type="Gene3D" id="3.30.160.70">
    <property type="entry name" value="Methylated DNA-protein cysteine methyltransferase domain"/>
    <property type="match status" value="1"/>
</dbReference>
<evidence type="ECO:0000256" key="8">
    <source>
        <dbReference type="HAMAP-Rule" id="MF_00772"/>
    </source>
</evidence>
<comment type="similarity">
    <text evidence="8">Belongs to the MGMT family.</text>
</comment>
<dbReference type="PANTHER" id="PTHR10815:SF5">
    <property type="entry name" value="METHYLATED-DNA--PROTEIN-CYSTEINE METHYLTRANSFERASE"/>
    <property type="match status" value="1"/>
</dbReference>
<comment type="miscellaneous">
    <text evidence="8">This enzyme catalyzes only one turnover and therefore is not strictly catalytic. According to one definition, an enzyme is a biocatalyst that acts repeatedly and over many reaction cycles.</text>
</comment>
<dbReference type="EMBL" id="BAAAZE010000008">
    <property type="protein sequence ID" value="GAA4020773.1"/>
    <property type="molecule type" value="Genomic_DNA"/>
</dbReference>
<dbReference type="SUPFAM" id="SSF46767">
    <property type="entry name" value="Methylated DNA-protein cysteine methyltransferase, C-terminal domain"/>
    <property type="match status" value="1"/>
</dbReference>
<comment type="subcellular location">
    <subcellularLocation>
        <location evidence="8">Cytoplasm</location>
    </subcellularLocation>
</comment>
<dbReference type="InterPro" id="IPR008332">
    <property type="entry name" value="MethylG_MeTrfase_N"/>
</dbReference>
<feature type="active site" description="Nucleophile; methyl group acceptor" evidence="8">
    <location>
        <position position="150"/>
    </location>
</feature>
<dbReference type="PANTHER" id="PTHR10815">
    <property type="entry name" value="METHYLATED-DNA--PROTEIN-CYSTEINE METHYLTRANSFERASE"/>
    <property type="match status" value="1"/>
</dbReference>
<evidence type="ECO:0000259" key="10">
    <source>
        <dbReference type="Pfam" id="PF02870"/>
    </source>
</evidence>
<evidence type="ECO:0000256" key="6">
    <source>
        <dbReference type="ARBA" id="ARBA00023204"/>
    </source>
</evidence>
<dbReference type="PROSITE" id="PS00374">
    <property type="entry name" value="MGMT"/>
    <property type="match status" value="1"/>
</dbReference>
<dbReference type="HAMAP" id="MF_00772">
    <property type="entry name" value="OGT"/>
    <property type="match status" value="1"/>
</dbReference>
<dbReference type="InterPro" id="IPR036631">
    <property type="entry name" value="MGMT_N_sf"/>
</dbReference>
<dbReference type="EC" id="2.1.1.63" evidence="8"/>
<evidence type="ECO:0000313" key="11">
    <source>
        <dbReference type="EMBL" id="GAA4020773.1"/>
    </source>
</evidence>
<name>A0ABP7T639_9BURK</name>
<dbReference type="Pfam" id="PF01035">
    <property type="entry name" value="DNA_binding_1"/>
    <property type="match status" value="1"/>
</dbReference>
<reference evidence="12" key="1">
    <citation type="journal article" date="2019" name="Int. J. Syst. Evol. Microbiol.">
        <title>The Global Catalogue of Microorganisms (GCM) 10K type strain sequencing project: providing services to taxonomists for standard genome sequencing and annotation.</title>
        <authorList>
            <consortium name="The Broad Institute Genomics Platform"/>
            <consortium name="The Broad Institute Genome Sequencing Center for Infectious Disease"/>
            <person name="Wu L."/>
            <person name="Ma J."/>
        </authorList>
    </citation>
    <scope>NUCLEOTIDE SEQUENCE [LARGE SCALE GENOMIC DNA]</scope>
    <source>
        <strain evidence="12">JCM 16673</strain>
    </source>
</reference>
<comment type="function">
    <text evidence="8">Involved in the cellular defense against the biological effects of O6-methylguanine (O6-MeG) and O4-methylthymine (O4-MeT) in DNA. Repairs the methylated nucleobase in DNA by stoichiometrically transferring the methyl group to a cysteine residue in the enzyme. This is a suicide reaction: the enzyme is irreversibly inactivated.</text>
</comment>
<dbReference type="Pfam" id="PF02870">
    <property type="entry name" value="Methyltransf_1N"/>
    <property type="match status" value="1"/>
</dbReference>
<dbReference type="CDD" id="cd06445">
    <property type="entry name" value="ATase"/>
    <property type="match status" value="1"/>
</dbReference>
<evidence type="ECO:0000256" key="2">
    <source>
        <dbReference type="ARBA" id="ARBA00022490"/>
    </source>
</evidence>
<dbReference type="InterPro" id="IPR023546">
    <property type="entry name" value="MGMT"/>
</dbReference>
<dbReference type="InterPro" id="IPR036217">
    <property type="entry name" value="MethylDNA_cys_MeTrfase_DNAb"/>
</dbReference>
<evidence type="ECO:0000256" key="5">
    <source>
        <dbReference type="ARBA" id="ARBA00022763"/>
    </source>
</evidence>
<dbReference type="Proteomes" id="UP001501353">
    <property type="component" value="Unassembled WGS sequence"/>
</dbReference>
<keyword evidence="5 8" id="KW-0227">DNA damage</keyword>
<dbReference type="InterPro" id="IPR014048">
    <property type="entry name" value="MethylDNA_cys_MeTrfase_DNA-bd"/>
</dbReference>
<keyword evidence="4 8" id="KW-0808">Transferase</keyword>
<feature type="domain" description="Methylated-DNA-[protein]-cysteine S-methyltransferase DNA binding" evidence="9">
    <location>
        <begin position="99"/>
        <end position="178"/>
    </location>
</feature>